<keyword evidence="2" id="KW-1133">Transmembrane helix</keyword>
<proteinExistence type="predicted"/>
<dbReference type="AlphaFoldDB" id="A0AAE0KAW5"/>
<feature type="compositionally biased region" description="Low complexity" evidence="1">
    <location>
        <begin position="56"/>
        <end position="85"/>
    </location>
</feature>
<organism evidence="3 4">
    <name type="scientific">Lasiosphaeria ovina</name>
    <dbReference type="NCBI Taxonomy" id="92902"/>
    <lineage>
        <taxon>Eukaryota</taxon>
        <taxon>Fungi</taxon>
        <taxon>Dikarya</taxon>
        <taxon>Ascomycota</taxon>
        <taxon>Pezizomycotina</taxon>
        <taxon>Sordariomycetes</taxon>
        <taxon>Sordariomycetidae</taxon>
        <taxon>Sordariales</taxon>
        <taxon>Lasiosphaeriaceae</taxon>
        <taxon>Lasiosphaeria</taxon>
    </lineage>
</organism>
<evidence type="ECO:0000313" key="4">
    <source>
        <dbReference type="Proteomes" id="UP001287356"/>
    </source>
</evidence>
<evidence type="ECO:0000256" key="2">
    <source>
        <dbReference type="SAM" id="Phobius"/>
    </source>
</evidence>
<name>A0AAE0KAW5_9PEZI</name>
<keyword evidence="2" id="KW-0472">Membrane</keyword>
<evidence type="ECO:0000256" key="1">
    <source>
        <dbReference type="SAM" id="MobiDB-lite"/>
    </source>
</evidence>
<reference evidence="3" key="2">
    <citation type="submission" date="2023-06" db="EMBL/GenBank/DDBJ databases">
        <authorList>
            <consortium name="Lawrence Berkeley National Laboratory"/>
            <person name="Haridas S."/>
            <person name="Hensen N."/>
            <person name="Bonometti L."/>
            <person name="Westerberg I."/>
            <person name="Brannstrom I.O."/>
            <person name="Guillou S."/>
            <person name="Cros-Aarteil S."/>
            <person name="Calhoun S."/>
            <person name="Kuo A."/>
            <person name="Mondo S."/>
            <person name="Pangilinan J."/>
            <person name="Riley R."/>
            <person name="Labutti K."/>
            <person name="Andreopoulos B."/>
            <person name="Lipzen A."/>
            <person name="Chen C."/>
            <person name="Yanf M."/>
            <person name="Daum C."/>
            <person name="Ng V."/>
            <person name="Clum A."/>
            <person name="Steindorff A."/>
            <person name="Ohm R."/>
            <person name="Martin F."/>
            <person name="Silar P."/>
            <person name="Natvig D."/>
            <person name="Lalanne C."/>
            <person name="Gautier V."/>
            <person name="Ament-Velasquez S.L."/>
            <person name="Kruys A."/>
            <person name="Hutchinson M.I."/>
            <person name="Powell A.J."/>
            <person name="Barry K."/>
            <person name="Miller A.N."/>
            <person name="Grigoriev I.V."/>
            <person name="Debuchy R."/>
            <person name="Gladieux P."/>
            <person name="Thoren M.H."/>
            <person name="Johannesson H."/>
        </authorList>
    </citation>
    <scope>NUCLEOTIDE SEQUENCE</scope>
    <source>
        <strain evidence="3">CBS 958.72</strain>
    </source>
</reference>
<feature type="compositionally biased region" description="Low complexity" evidence="1">
    <location>
        <begin position="24"/>
        <end position="37"/>
    </location>
</feature>
<gene>
    <name evidence="3" type="ORF">B0T24DRAFT_593632</name>
</gene>
<dbReference type="Proteomes" id="UP001287356">
    <property type="component" value="Unassembled WGS sequence"/>
</dbReference>
<sequence length="195" mass="19590">MPDSDSARSRRLGSGSQETNLVGPTRPAPTAAAAVPPASCPSLPPVPTARGPFRISASGARSRTSRSGSTRPPRPSSATARRWSAGPPIANPSDGVLGTKFNAASAATTGVNALALGAAVIAGALVEVPLAVALPLLYTQACNIAGTAGAGLFVGGAIAEALAKQIKRDDHVQYHVSPHVKSLHILLGYQLPGVP</sequence>
<accession>A0AAE0KAW5</accession>
<keyword evidence="2" id="KW-0812">Transmembrane</keyword>
<comment type="caution">
    <text evidence="3">The sequence shown here is derived from an EMBL/GenBank/DDBJ whole genome shotgun (WGS) entry which is preliminary data.</text>
</comment>
<protein>
    <submittedName>
        <fullName evidence="3">Uncharacterized protein</fullName>
    </submittedName>
</protein>
<dbReference type="EMBL" id="JAULSN010000004">
    <property type="protein sequence ID" value="KAK3373433.1"/>
    <property type="molecule type" value="Genomic_DNA"/>
</dbReference>
<keyword evidence="4" id="KW-1185">Reference proteome</keyword>
<evidence type="ECO:0000313" key="3">
    <source>
        <dbReference type="EMBL" id="KAK3373433.1"/>
    </source>
</evidence>
<reference evidence="3" key="1">
    <citation type="journal article" date="2023" name="Mol. Phylogenet. Evol.">
        <title>Genome-scale phylogeny and comparative genomics of the fungal order Sordariales.</title>
        <authorList>
            <person name="Hensen N."/>
            <person name="Bonometti L."/>
            <person name="Westerberg I."/>
            <person name="Brannstrom I.O."/>
            <person name="Guillou S."/>
            <person name="Cros-Aarteil S."/>
            <person name="Calhoun S."/>
            <person name="Haridas S."/>
            <person name="Kuo A."/>
            <person name="Mondo S."/>
            <person name="Pangilinan J."/>
            <person name="Riley R."/>
            <person name="LaButti K."/>
            <person name="Andreopoulos B."/>
            <person name="Lipzen A."/>
            <person name="Chen C."/>
            <person name="Yan M."/>
            <person name="Daum C."/>
            <person name="Ng V."/>
            <person name="Clum A."/>
            <person name="Steindorff A."/>
            <person name="Ohm R.A."/>
            <person name="Martin F."/>
            <person name="Silar P."/>
            <person name="Natvig D.O."/>
            <person name="Lalanne C."/>
            <person name="Gautier V."/>
            <person name="Ament-Velasquez S.L."/>
            <person name="Kruys A."/>
            <person name="Hutchinson M.I."/>
            <person name="Powell A.J."/>
            <person name="Barry K."/>
            <person name="Miller A.N."/>
            <person name="Grigoriev I.V."/>
            <person name="Debuchy R."/>
            <person name="Gladieux P."/>
            <person name="Hiltunen Thoren M."/>
            <person name="Johannesson H."/>
        </authorList>
    </citation>
    <scope>NUCLEOTIDE SEQUENCE</scope>
    <source>
        <strain evidence="3">CBS 958.72</strain>
    </source>
</reference>
<feature type="region of interest" description="Disordered" evidence="1">
    <location>
        <begin position="1"/>
        <end position="91"/>
    </location>
</feature>
<feature type="transmembrane region" description="Helical" evidence="2">
    <location>
        <begin position="144"/>
        <end position="163"/>
    </location>
</feature>
<feature type="compositionally biased region" description="Pro residues" evidence="1">
    <location>
        <begin position="38"/>
        <end position="47"/>
    </location>
</feature>
<feature type="transmembrane region" description="Helical" evidence="2">
    <location>
        <begin position="113"/>
        <end position="138"/>
    </location>
</feature>